<dbReference type="HOGENOM" id="CLU_2365315_0_0_1"/>
<proteinExistence type="predicted"/>
<evidence type="ECO:0008006" key="4">
    <source>
        <dbReference type="Google" id="ProtNLM"/>
    </source>
</evidence>
<evidence type="ECO:0000256" key="1">
    <source>
        <dbReference type="SAM" id="SignalP"/>
    </source>
</evidence>
<keyword evidence="1" id="KW-0732">Signal</keyword>
<evidence type="ECO:0000313" key="2">
    <source>
        <dbReference type="EMBL" id="EKM60598.1"/>
    </source>
</evidence>
<evidence type="ECO:0000313" key="3">
    <source>
        <dbReference type="Proteomes" id="UP000008370"/>
    </source>
</evidence>
<feature type="chain" id="PRO_5003885446" description="Secreted protein" evidence="1">
    <location>
        <begin position="20"/>
        <end position="96"/>
    </location>
</feature>
<organism evidence="2 3">
    <name type="scientific">Phanerochaete carnosa (strain HHB-10118-sp)</name>
    <name type="common">White-rot fungus</name>
    <name type="synonym">Peniophora carnosa</name>
    <dbReference type="NCBI Taxonomy" id="650164"/>
    <lineage>
        <taxon>Eukaryota</taxon>
        <taxon>Fungi</taxon>
        <taxon>Dikarya</taxon>
        <taxon>Basidiomycota</taxon>
        <taxon>Agaricomycotina</taxon>
        <taxon>Agaricomycetes</taxon>
        <taxon>Polyporales</taxon>
        <taxon>Phanerochaetaceae</taxon>
        <taxon>Phanerochaete</taxon>
    </lineage>
</organism>
<reference evidence="2 3" key="1">
    <citation type="journal article" date="2012" name="BMC Genomics">
        <title>Comparative genomics of the white-rot fungi, Phanerochaete carnosa and P. chrysosporium, to elucidate the genetic basis of the distinct wood types they colonize.</title>
        <authorList>
            <person name="Suzuki H."/>
            <person name="MacDonald J."/>
            <person name="Syed K."/>
            <person name="Salamov A."/>
            <person name="Hori C."/>
            <person name="Aerts A."/>
            <person name="Henrissat B."/>
            <person name="Wiebenga A."/>
            <person name="vanKuyk P.A."/>
            <person name="Barry K."/>
            <person name="Lindquist E."/>
            <person name="LaButti K."/>
            <person name="Lapidus A."/>
            <person name="Lucas S."/>
            <person name="Coutinho P."/>
            <person name="Gong Y."/>
            <person name="Samejima M."/>
            <person name="Mahadevan R."/>
            <person name="Abou-Zaid M."/>
            <person name="de Vries R.P."/>
            <person name="Igarashi K."/>
            <person name="Yadav J.S."/>
            <person name="Grigoriev I.V."/>
            <person name="Master E.R."/>
        </authorList>
    </citation>
    <scope>NUCLEOTIDE SEQUENCE [LARGE SCALE GENOMIC DNA]</scope>
    <source>
        <strain evidence="2 3">HHB-10118-sp</strain>
    </source>
</reference>
<protein>
    <recommendedName>
        <fullName evidence="4">Secreted protein</fullName>
    </recommendedName>
</protein>
<dbReference type="GeneID" id="18913863"/>
<dbReference type="InParanoid" id="K5W9G0"/>
<name>K5W9G0_PHACS</name>
<dbReference type="KEGG" id="pco:PHACADRAFT_246629"/>
<dbReference type="RefSeq" id="XP_007390049.1">
    <property type="nucleotide sequence ID" value="XM_007389987.1"/>
</dbReference>
<dbReference type="Proteomes" id="UP000008370">
    <property type="component" value="Unassembled WGS sequence"/>
</dbReference>
<dbReference type="EMBL" id="JH930468">
    <property type="protein sequence ID" value="EKM60598.1"/>
    <property type="molecule type" value="Genomic_DNA"/>
</dbReference>
<feature type="non-terminal residue" evidence="2">
    <location>
        <position position="96"/>
    </location>
</feature>
<gene>
    <name evidence="2" type="ORF">PHACADRAFT_246629</name>
</gene>
<keyword evidence="3" id="KW-1185">Reference proteome</keyword>
<sequence>MRQTAGGLAFVVLTSAVVASRAPRRLFEPHPAQSMSAPLGRPLPILCFRDYSYRFAHALTRPQSAPDLIRRGSLVVSCHAGSSRFASVDVASVSLD</sequence>
<accession>K5W9G0</accession>
<feature type="signal peptide" evidence="1">
    <location>
        <begin position="1"/>
        <end position="19"/>
    </location>
</feature>
<dbReference type="AlphaFoldDB" id="K5W9G0"/>